<comment type="caution">
    <text evidence="4">Lacks conserved residue(s) required for the propagation of feature annotation.</text>
</comment>
<reference evidence="10" key="2">
    <citation type="journal article" date="2019" name="Int. J. Syst. Evol. Microbiol.">
        <title>The Global Catalogue of Microorganisms (GCM) 10K type strain sequencing project: providing services to taxonomists for standard genome sequencing and annotation.</title>
        <authorList>
            <consortium name="The Broad Institute Genomics Platform"/>
            <consortium name="The Broad Institute Genome Sequencing Center for Infectious Disease"/>
            <person name="Wu L."/>
            <person name="Ma J."/>
        </authorList>
    </citation>
    <scope>NUCLEOTIDE SEQUENCE [LARGE SCALE GENOMIC DNA]</scope>
    <source>
        <strain evidence="10">NBRC 107715</strain>
    </source>
</reference>
<keyword evidence="3" id="KW-0804">Transcription</keyword>
<proteinExistence type="predicted"/>
<dbReference type="Pfam" id="PF00072">
    <property type="entry name" value="Response_reg"/>
    <property type="match status" value="1"/>
</dbReference>
<evidence type="ECO:0000256" key="4">
    <source>
        <dbReference type="PROSITE-ProRule" id="PRU00169"/>
    </source>
</evidence>
<evidence type="ECO:0000256" key="5">
    <source>
        <dbReference type="SAM" id="MobiDB-lite"/>
    </source>
</evidence>
<dbReference type="InterPro" id="IPR050595">
    <property type="entry name" value="Bact_response_regulator"/>
</dbReference>
<comment type="caution">
    <text evidence="7">The sequence shown here is derived from an EMBL/GenBank/DDBJ whole genome shotgun (WGS) entry which is preliminary data.</text>
</comment>
<evidence type="ECO:0000259" key="6">
    <source>
        <dbReference type="PROSITE" id="PS50110"/>
    </source>
</evidence>
<feature type="region of interest" description="Disordered" evidence="5">
    <location>
        <begin position="124"/>
        <end position="165"/>
    </location>
</feature>
<evidence type="ECO:0000256" key="3">
    <source>
        <dbReference type="ARBA" id="ARBA00023163"/>
    </source>
</evidence>
<evidence type="ECO:0000313" key="7">
    <source>
        <dbReference type="EMBL" id="GEP07773.1"/>
    </source>
</evidence>
<dbReference type="AlphaFoldDB" id="A0A512JCU5"/>
<dbReference type="Proteomes" id="UP001156856">
    <property type="component" value="Unassembled WGS sequence"/>
</dbReference>
<dbReference type="EMBL" id="BSPK01000087">
    <property type="protein sequence ID" value="GLS66003.1"/>
    <property type="molecule type" value="Genomic_DNA"/>
</dbReference>
<reference evidence="7 9" key="3">
    <citation type="submission" date="2019-07" db="EMBL/GenBank/DDBJ databases">
        <title>Whole genome shotgun sequence of Methylobacterium oxalidis NBRC 107715.</title>
        <authorList>
            <person name="Hosoyama A."/>
            <person name="Uohara A."/>
            <person name="Ohji S."/>
            <person name="Ichikawa N."/>
        </authorList>
    </citation>
    <scope>NUCLEOTIDE SEQUENCE [LARGE SCALE GENOMIC DNA]</scope>
    <source>
        <strain evidence="7 9">NBRC 107715</strain>
    </source>
</reference>
<dbReference type="OrthoDB" id="8018001at2"/>
<dbReference type="RefSeq" id="WP_147029180.1">
    <property type="nucleotide sequence ID" value="NZ_BJZU01000182.1"/>
</dbReference>
<keyword evidence="1" id="KW-0597">Phosphoprotein</keyword>
<name>A0A512JCU5_9HYPH</name>
<evidence type="ECO:0000256" key="2">
    <source>
        <dbReference type="ARBA" id="ARBA00023015"/>
    </source>
</evidence>
<accession>A0A512JCU5</accession>
<dbReference type="InterPro" id="IPR011006">
    <property type="entry name" value="CheY-like_superfamily"/>
</dbReference>
<keyword evidence="2" id="KW-0805">Transcription regulation</keyword>
<dbReference type="SMART" id="SM00448">
    <property type="entry name" value="REC"/>
    <property type="match status" value="1"/>
</dbReference>
<dbReference type="PANTHER" id="PTHR44591">
    <property type="entry name" value="STRESS RESPONSE REGULATOR PROTEIN 1"/>
    <property type="match status" value="1"/>
</dbReference>
<dbReference type="InterPro" id="IPR001789">
    <property type="entry name" value="Sig_transdc_resp-reg_receiver"/>
</dbReference>
<protein>
    <recommendedName>
        <fullName evidence="6">Response regulatory domain-containing protein</fullName>
    </recommendedName>
</protein>
<keyword evidence="10" id="KW-1185">Reference proteome</keyword>
<feature type="domain" description="Response regulatory" evidence="6">
    <location>
        <begin position="10"/>
        <end position="123"/>
    </location>
</feature>
<dbReference type="PANTHER" id="PTHR44591:SF3">
    <property type="entry name" value="RESPONSE REGULATORY DOMAIN-CONTAINING PROTEIN"/>
    <property type="match status" value="1"/>
</dbReference>
<dbReference type="Proteomes" id="UP000321960">
    <property type="component" value="Unassembled WGS sequence"/>
</dbReference>
<reference evidence="8" key="1">
    <citation type="journal article" date="2014" name="Int. J. Syst. Evol. Microbiol.">
        <title>Complete genome of a new Firmicutes species belonging to the dominant human colonic microbiota ('Ruminococcus bicirculans') reveals two chromosomes and a selective capacity to utilize plant glucans.</title>
        <authorList>
            <consortium name="NISC Comparative Sequencing Program"/>
            <person name="Wegmann U."/>
            <person name="Louis P."/>
            <person name="Goesmann A."/>
            <person name="Henrissat B."/>
            <person name="Duncan S.H."/>
            <person name="Flint H.J."/>
        </authorList>
    </citation>
    <scope>NUCLEOTIDE SEQUENCE</scope>
    <source>
        <strain evidence="8">NBRC 107715</strain>
    </source>
</reference>
<dbReference type="SUPFAM" id="SSF52172">
    <property type="entry name" value="CheY-like"/>
    <property type="match status" value="1"/>
</dbReference>
<evidence type="ECO:0000256" key="1">
    <source>
        <dbReference type="ARBA" id="ARBA00022553"/>
    </source>
</evidence>
<organism evidence="7 9">
    <name type="scientific">Methylobacterium oxalidis</name>
    <dbReference type="NCBI Taxonomy" id="944322"/>
    <lineage>
        <taxon>Bacteria</taxon>
        <taxon>Pseudomonadati</taxon>
        <taxon>Pseudomonadota</taxon>
        <taxon>Alphaproteobacteria</taxon>
        <taxon>Hyphomicrobiales</taxon>
        <taxon>Methylobacteriaceae</taxon>
        <taxon>Methylobacterium</taxon>
    </lineage>
</organism>
<evidence type="ECO:0000313" key="10">
    <source>
        <dbReference type="Proteomes" id="UP001156856"/>
    </source>
</evidence>
<dbReference type="Gene3D" id="3.40.50.2300">
    <property type="match status" value="1"/>
</dbReference>
<sequence>MSEHGRRPVAILVVDRERVIRMVTTDLLEDVGFRAIEAHDAREALDLLERHQDVRLLITGHTLPGHTDGIRLAHLVHTRWPAIRIIVTSGGMSRTQDELPLGARLIRKPYQFDDLLREVEGLLGQNDEPDQGAPVLPESIGLQTPLSAASGGVNISGPTPEPDKT</sequence>
<evidence type="ECO:0000313" key="8">
    <source>
        <dbReference type="EMBL" id="GLS66003.1"/>
    </source>
</evidence>
<reference evidence="8" key="4">
    <citation type="submission" date="2023-01" db="EMBL/GenBank/DDBJ databases">
        <title>Draft genome sequence of Methylobacterium oxalidis strain NBRC 107715.</title>
        <authorList>
            <person name="Sun Q."/>
            <person name="Mori K."/>
        </authorList>
    </citation>
    <scope>NUCLEOTIDE SEQUENCE</scope>
    <source>
        <strain evidence="8">NBRC 107715</strain>
    </source>
</reference>
<dbReference type="PROSITE" id="PS50110">
    <property type="entry name" value="RESPONSE_REGULATORY"/>
    <property type="match status" value="1"/>
</dbReference>
<dbReference type="EMBL" id="BJZU01000182">
    <property type="protein sequence ID" value="GEP07773.1"/>
    <property type="molecule type" value="Genomic_DNA"/>
</dbReference>
<gene>
    <name evidence="8" type="ORF">GCM10007888_43850</name>
    <name evidence="7" type="ORF">MOX02_58110</name>
</gene>
<dbReference type="GO" id="GO:0000160">
    <property type="term" value="P:phosphorelay signal transduction system"/>
    <property type="evidence" value="ECO:0007669"/>
    <property type="project" value="InterPro"/>
</dbReference>
<evidence type="ECO:0000313" key="9">
    <source>
        <dbReference type="Proteomes" id="UP000321960"/>
    </source>
</evidence>